<evidence type="ECO:0000256" key="1">
    <source>
        <dbReference type="SAM" id="MobiDB-lite"/>
    </source>
</evidence>
<keyword evidence="2" id="KW-1133">Transmembrane helix</keyword>
<comment type="caution">
    <text evidence="4">The sequence shown here is derived from an EMBL/GenBank/DDBJ whole genome shotgun (WGS) entry which is preliminary data.</text>
</comment>
<feature type="region of interest" description="Disordered" evidence="1">
    <location>
        <begin position="272"/>
        <end position="311"/>
    </location>
</feature>
<evidence type="ECO:0000313" key="5">
    <source>
        <dbReference type="Proteomes" id="UP000756921"/>
    </source>
</evidence>
<keyword evidence="3" id="KW-0732">Signal</keyword>
<dbReference type="AlphaFoldDB" id="A0A9P6KVH3"/>
<dbReference type="InterPro" id="IPR032675">
    <property type="entry name" value="LRR_dom_sf"/>
</dbReference>
<dbReference type="EMBL" id="WJXW01000002">
    <property type="protein sequence ID" value="KAF9740350.1"/>
    <property type="molecule type" value="Genomic_DNA"/>
</dbReference>
<reference evidence="4" key="1">
    <citation type="journal article" date="2020" name="Mol. Plant Microbe Interact.">
        <title>Genome Sequence of the Biocontrol Agent Coniothyrium minitans strain Conio (IMI 134523).</title>
        <authorList>
            <person name="Patel D."/>
            <person name="Shittu T.A."/>
            <person name="Baroncelli R."/>
            <person name="Muthumeenakshi S."/>
            <person name="Osborne T.H."/>
            <person name="Janganan T.K."/>
            <person name="Sreenivasaprasad S."/>
        </authorList>
    </citation>
    <scope>NUCLEOTIDE SEQUENCE</scope>
    <source>
        <strain evidence="4">Conio</strain>
    </source>
</reference>
<proteinExistence type="predicted"/>
<evidence type="ECO:0000256" key="2">
    <source>
        <dbReference type="SAM" id="Phobius"/>
    </source>
</evidence>
<accession>A0A9P6KVH3</accession>
<keyword evidence="5" id="KW-1185">Reference proteome</keyword>
<evidence type="ECO:0000313" key="4">
    <source>
        <dbReference type="EMBL" id="KAF9740350.1"/>
    </source>
</evidence>
<dbReference type="Proteomes" id="UP000756921">
    <property type="component" value="Unassembled WGS sequence"/>
</dbReference>
<feature type="signal peptide" evidence="3">
    <location>
        <begin position="1"/>
        <end position="19"/>
    </location>
</feature>
<sequence>MFRVNFFFLWAVCILVAHALDCEDPRGVTISSLSDVVALNKCVNITASLTITSSAPSDIQLNGLKALAKLNATAAKSLHSISSSTLVEIDTIALADLPALHSLNFSALSVLDTLELRDLPALENVTFGASLGPRSVVSVVNTGLESVEWVKWPVSTSLNISTNADLAAVSLPWDSVDSTVTVTGNDKLEKLDVEGIESITGSFTVEANKGLVTLEFGALESVKGDVRLDGSFKNVSMPVLGKVTGALAVASTEDMDQSCAEMAKVDEKGKVTCTSNAQPDPPASLKLLNSPENPPSPSSSSNPQEGQEEGRGEIATGAKIGIIIAAVILGLFLVVGAVFFFRARSRGKVREIVILAPVPIPTRSVSTKSSGQSVKSVDSVRSVSFGNVERAEARVVGTRAGDVKVLVNGEEMTDLGIFGAGRERGGVGGIGMKSDASLKSVSSVGSEVPLVRREPSA</sequence>
<feature type="transmembrane region" description="Helical" evidence="2">
    <location>
        <begin position="320"/>
        <end position="341"/>
    </location>
</feature>
<protein>
    <submittedName>
        <fullName evidence="4">Gpi-anchored cell wall organization protein</fullName>
    </submittedName>
</protein>
<keyword evidence="2" id="KW-0812">Transmembrane</keyword>
<dbReference type="OrthoDB" id="536881at2759"/>
<organism evidence="4 5">
    <name type="scientific">Paraphaeosphaeria minitans</name>
    <dbReference type="NCBI Taxonomy" id="565426"/>
    <lineage>
        <taxon>Eukaryota</taxon>
        <taxon>Fungi</taxon>
        <taxon>Dikarya</taxon>
        <taxon>Ascomycota</taxon>
        <taxon>Pezizomycotina</taxon>
        <taxon>Dothideomycetes</taxon>
        <taxon>Pleosporomycetidae</taxon>
        <taxon>Pleosporales</taxon>
        <taxon>Massarineae</taxon>
        <taxon>Didymosphaeriaceae</taxon>
        <taxon>Paraphaeosphaeria</taxon>
    </lineage>
</organism>
<name>A0A9P6KVH3_9PLEO</name>
<feature type="chain" id="PRO_5040422459" evidence="3">
    <location>
        <begin position="20"/>
        <end position="457"/>
    </location>
</feature>
<gene>
    <name evidence="4" type="ORF">PMIN01_02985</name>
</gene>
<keyword evidence="2" id="KW-0472">Membrane</keyword>
<evidence type="ECO:0000256" key="3">
    <source>
        <dbReference type="SAM" id="SignalP"/>
    </source>
</evidence>
<dbReference type="Gene3D" id="3.80.10.10">
    <property type="entry name" value="Ribonuclease Inhibitor"/>
    <property type="match status" value="1"/>
</dbReference>